<feature type="region of interest" description="Disordered" evidence="1">
    <location>
        <begin position="1"/>
        <end position="23"/>
    </location>
</feature>
<dbReference type="PANTHER" id="PTHR33675:SF6">
    <property type="entry name" value="OS01G0182500 PROTEIN"/>
    <property type="match status" value="1"/>
</dbReference>
<name>M7ZE16_TRIUA</name>
<reference evidence="2" key="1">
    <citation type="journal article" date="2013" name="Nature">
        <title>Draft genome of the wheat A-genome progenitor Triticum urartu.</title>
        <authorList>
            <person name="Ling H.Q."/>
            <person name="Zhao S."/>
            <person name="Liu D."/>
            <person name="Wang J."/>
            <person name="Sun H."/>
            <person name="Zhang C."/>
            <person name="Fan H."/>
            <person name="Li D."/>
            <person name="Dong L."/>
            <person name="Tao Y."/>
            <person name="Gao C."/>
            <person name="Wu H."/>
            <person name="Li Y."/>
            <person name="Cui Y."/>
            <person name="Guo X."/>
            <person name="Zheng S."/>
            <person name="Wang B."/>
            <person name="Yu K."/>
            <person name="Liang Q."/>
            <person name="Yang W."/>
            <person name="Lou X."/>
            <person name="Chen J."/>
            <person name="Feng M."/>
            <person name="Jian J."/>
            <person name="Zhang X."/>
            <person name="Luo G."/>
            <person name="Jiang Y."/>
            <person name="Liu J."/>
            <person name="Wang Z."/>
            <person name="Sha Y."/>
            <person name="Zhang B."/>
            <person name="Wu H."/>
            <person name="Tang D."/>
            <person name="Shen Q."/>
            <person name="Xue P."/>
            <person name="Zou S."/>
            <person name="Wang X."/>
            <person name="Liu X."/>
            <person name="Wang F."/>
            <person name="Yang Y."/>
            <person name="An X."/>
            <person name="Dong Z."/>
            <person name="Zhang K."/>
            <person name="Zhang X."/>
            <person name="Luo M.C."/>
            <person name="Dvorak J."/>
            <person name="Tong Y."/>
            <person name="Wang J."/>
            <person name="Yang H."/>
            <person name="Li Z."/>
            <person name="Wang D."/>
            <person name="Zhang A."/>
            <person name="Wang J."/>
        </authorList>
    </citation>
    <scope>NUCLEOTIDE SEQUENCE</scope>
</reference>
<sequence>MEAARHAGKKRGPEDDAEAEVHHTFRGAANALSQLYAQAVANQKASFIAGERHAMQQHDGVVVMELQYPGRASPSSMEEEDVLEREREAPKAKGEGEILT</sequence>
<proteinExistence type="predicted"/>
<feature type="compositionally biased region" description="Basic residues" evidence="1">
    <location>
        <begin position="1"/>
        <end position="10"/>
    </location>
</feature>
<evidence type="ECO:0000313" key="2">
    <source>
        <dbReference type="EMBL" id="EMS50630.1"/>
    </source>
</evidence>
<dbReference type="PANTHER" id="PTHR33675">
    <property type="entry name" value="NUCLEAR RECEPTOR FAMILY 2 GROUP C PROTEIN"/>
    <property type="match status" value="1"/>
</dbReference>
<dbReference type="AlphaFoldDB" id="M7ZE16"/>
<protein>
    <submittedName>
        <fullName evidence="2">Uncharacterized protein</fullName>
    </submittedName>
</protein>
<dbReference type="EMBL" id="KD229323">
    <property type="protein sequence ID" value="EMS50630.1"/>
    <property type="molecule type" value="Genomic_DNA"/>
</dbReference>
<feature type="compositionally biased region" description="Basic and acidic residues" evidence="1">
    <location>
        <begin position="11"/>
        <end position="23"/>
    </location>
</feature>
<feature type="compositionally biased region" description="Basic and acidic residues" evidence="1">
    <location>
        <begin position="84"/>
        <end position="100"/>
    </location>
</feature>
<gene>
    <name evidence="2" type="ORF">TRIUR3_28716</name>
</gene>
<feature type="region of interest" description="Disordered" evidence="1">
    <location>
        <begin position="71"/>
        <end position="100"/>
    </location>
</feature>
<evidence type="ECO:0000256" key="1">
    <source>
        <dbReference type="SAM" id="MobiDB-lite"/>
    </source>
</evidence>
<organism evidence="2">
    <name type="scientific">Triticum urartu</name>
    <name type="common">Red wild einkorn</name>
    <name type="synonym">Crithodium urartu</name>
    <dbReference type="NCBI Taxonomy" id="4572"/>
    <lineage>
        <taxon>Eukaryota</taxon>
        <taxon>Viridiplantae</taxon>
        <taxon>Streptophyta</taxon>
        <taxon>Embryophyta</taxon>
        <taxon>Tracheophyta</taxon>
        <taxon>Spermatophyta</taxon>
        <taxon>Magnoliopsida</taxon>
        <taxon>Liliopsida</taxon>
        <taxon>Poales</taxon>
        <taxon>Poaceae</taxon>
        <taxon>BOP clade</taxon>
        <taxon>Pooideae</taxon>
        <taxon>Triticodae</taxon>
        <taxon>Triticeae</taxon>
        <taxon>Triticinae</taxon>
        <taxon>Triticum</taxon>
    </lineage>
</organism>
<accession>M7ZE16</accession>